<protein>
    <submittedName>
        <fullName evidence="4">Putative adhesin</fullName>
    </submittedName>
</protein>
<name>A0A543PNT8_9MICO</name>
<sequence>MSTDPMRPVPDDRIHGDDYRQAEPGDAAGEQVNRASTRPYWVLAGLGAALVVGSLVGAGAWTSLTGGAWHSADERQVYAQPVSAVTIDGGADDVEVRGGGTSGRVEVVRHLSWGQGSSRPAVSETWSGQTLQIGSACNGVVDFCSVDYVVIVPDTTAVAITGGSGDVELVGALGEVDVKTGSGRLDGRDLASATLKATAGSGDIDLSFETAPTSLTLEAGSGDVSVRVPDDRGYATAITTGSGEEDVSARVDPGSQSRLTIRTGSGDVEVTSS</sequence>
<dbReference type="Proteomes" id="UP000320085">
    <property type="component" value="Unassembled WGS sequence"/>
</dbReference>
<dbReference type="AlphaFoldDB" id="A0A543PNT8"/>
<evidence type="ECO:0000256" key="2">
    <source>
        <dbReference type="SAM" id="Phobius"/>
    </source>
</evidence>
<evidence type="ECO:0000313" key="4">
    <source>
        <dbReference type="EMBL" id="TQN45748.1"/>
    </source>
</evidence>
<dbReference type="Pfam" id="PF13349">
    <property type="entry name" value="DUF4097"/>
    <property type="match status" value="1"/>
</dbReference>
<reference evidence="4 5" key="1">
    <citation type="submission" date="2019-06" db="EMBL/GenBank/DDBJ databases">
        <title>Sequencing the genomes of 1000 actinobacteria strains.</title>
        <authorList>
            <person name="Klenk H.-P."/>
        </authorList>
    </citation>
    <scope>NUCLEOTIDE SEQUENCE [LARGE SCALE GENOMIC DNA]</scope>
    <source>
        <strain evidence="4 5">DSM 21776</strain>
    </source>
</reference>
<dbReference type="InterPro" id="IPR025164">
    <property type="entry name" value="Toastrack_DUF4097"/>
</dbReference>
<keyword evidence="2" id="KW-0812">Transmembrane</keyword>
<keyword evidence="2" id="KW-0472">Membrane</keyword>
<feature type="region of interest" description="Disordered" evidence="1">
    <location>
        <begin position="1"/>
        <end position="32"/>
    </location>
</feature>
<comment type="caution">
    <text evidence="4">The sequence shown here is derived from an EMBL/GenBank/DDBJ whole genome shotgun (WGS) entry which is preliminary data.</text>
</comment>
<feature type="transmembrane region" description="Helical" evidence="2">
    <location>
        <begin position="40"/>
        <end position="61"/>
    </location>
</feature>
<organism evidence="4 5">
    <name type="scientific">Humibacillus xanthopallidus</name>
    <dbReference type="NCBI Taxonomy" id="412689"/>
    <lineage>
        <taxon>Bacteria</taxon>
        <taxon>Bacillati</taxon>
        <taxon>Actinomycetota</taxon>
        <taxon>Actinomycetes</taxon>
        <taxon>Micrococcales</taxon>
        <taxon>Intrasporangiaceae</taxon>
        <taxon>Humibacillus</taxon>
    </lineage>
</organism>
<dbReference type="EMBL" id="VFQF01000002">
    <property type="protein sequence ID" value="TQN45748.1"/>
    <property type="molecule type" value="Genomic_DNA"/>
</dbReference>
<accession>A0A543PNT8</accession>
<feature type="domain" description="DUF4097" evidence="3">
    <location>
        <begin position="156"/>
        <end position="266"/>
    </location>
</feature>
<keyword evidence="2" id="KW-1133">Transmembrane helix</keyword>
<proteinExistence type="predicted"/>
<evidence type="ECO:0000259" key="3">
    <source>
        <dbReference type="Pfam" id="PF13349"/>
    </source>
</evidence>
<feature type="compositionally biased region" description="Polar residues" evidence="1">
    <location>
        <begin position="254"/>
        <end position="263"/>
    </location>
</feature>
<feature type="compositionally biased region" description="Basic and acidic residues" evidence="1">
    <location>
        <begin position="9"/>
        <end position="23"/>
    </location>
</feature>
<dbReference type="Gene3D" id="2.160.20.120">
    <property type="match status" value="1"/>
</dbReference>
<evidence type="ECO:0000256" key="1">
    <source>
        <dbReference type="SAM" id="MobiDB-lite"/>
    </source>
</evidence>
<dbReference type="RefSeq" id="WP_185747259.1">
    <property type="nucleotide sequence ID" value="NZ_BAAAQC010000010.1"/>
</dbReference>
<feature type="region of interest" description="Disordered" evidence="1">
    <location>
        <begin position="243"/>
        <end position="273"/>
    </location>
</feature>
<evidence type="ECO:0000313" key="5">
    <source>
        <dbReference type="Proteomes" id="UP000320085"/>
    </source>
</evidence>
<gene>
    <name evidence="4" type="ORF">FHX52_2448</name>
</gene>